<feature type="compositionally biased region" description="Acidic residues" evidence="5">
    <location>
        <begin position="562"/>
        <end position="571"/>
    </location>
</feature>
<dbReference type="GO" id="GO:0008270">
    <property type="term" value="F:zinc ion binding"/>
    <property type="evidence" value="ECO:0007669"/>
    <property type="project" value="UniProtKB-KW"/>
</dbReference>
<feature type="compositionally biased region" description="Polar residues" evidence="5">
    <location>
        <begin position="640"/>
        <end position="650"/>
    </location>
</feature>
<feature type="coiled-coil region" evidence="4">
    <location>
        <begin position="227"/>
        <end position="256"/>
    </location>
</feature>
<dbReference type="PROSITE" id="PS50916">
    <property type="entry name" value="RABBD"/>
    <property type="match status" value="1"/>
</dbReference>
<dbReference type="GO" id="GO:0017022">
    <property type="term" value="F:myosin binding"/>
    <property type="evidence" value="ECO:0007669"/>
    <property type="project" value="TreeGrafter"/>
</dbReference>
<dbReference type="Gene3D" id="3.30.40.10">
    <property type="entry name" value="Zinc/RING finger domain, C3HC4 (zinc finger)"/>
    <property type="match status" value="1"/>
</dbReference>
<feature type="coiled-coil region" evidence="4">
    <location>
        <begin position="650"/>
        <end position="684"/>
    </location>
</feature>
<keyword evidence="1" id="KW-0479">Metal-binding</keyword>
<dbReference type="PANTHER" id="PTHR14555">
    <property type="entry name" value="MYELIN-ASSOCIATED OLIGODENDROCYTIC BASIC PROTEIN MOBP -RELATED"/>
    <property type="match status" value="1"/>
</dbReference>
<dbReference type="InterPro" id="IPR010911">
    <property type="entry name" value="Rab_BD"/>
</dbReference>
<dbReference type="GO" id="GO:0003779">
    <property type="term" value="F:actin binding"/>
    <property type="evidence" value="ECO:0007669"/>
    <property type="project" value="TreeGrafter"/>
</dbReference>
<evidence type="ECO:0000256" key="2">
    <source>
        <dbReference type="ARBA" id="ARBA00022771"/>
    </source>
</evidence>
<evidence type="ECO:0000256" key="1">
    <source>
        <dbReference type="ARBA" id="ARBA00022723"/>
    </source>
</evidence>
<keyword evidence="3" id="KW-0862">Zinc</keyword>
<feature type="compositionally biased region" description="Low complexity" evidence="5">
    <location>
        <begin position="450"/>
        <end position="460"/>
    </location>
</feature>
<dbReference type="InterPro" id="IPR051745">
    <property type="entry name" value="Intracell_Transport_Effector"/>
</dbReference>
<gene>
    <name evidence="8" type="primary">LOC116938553</name>
</gene>
<dbReference type="GO" id="GO:0031267">
    <property type="term" value="F:small GTPase binding"/>
    <property type="evidence" value="ECO:0007669"/>
    <property type="project" value="InterPro"/>
</dbReference>
<dbReference type="PANTHER" id="PTHR14555:SF3">
    <property type="entry name" value="RABBD DOMAIN-CONTAINING PROTEIN"/>
    <property type="match status" value="1"/>
</dbReference>
<keyword evidence="7" id="KW-1185">Reference proteome</keyword>
<dbReference type="RefSeq" id="XP_032801710.1">
    <property type="nucleotide sequence ID" value="XM_032945819.1"/>
</dbReference>
<protein>
    <submittedName>
        <fullName evidence="8">Rab effector MyRIP-like isoform X1</fullName>
    </submittedName>
</protein>
<keyword evidence="4" id="KW-0175">Coiled coil</keyword>
<keyword evidence="2" id="KW-0863">Zinc-finger</keyword>
<dbReference type="SUPFAM" id="SSF57903">
    <property type="entry name" value="FYVE/PHD zinc finger"/>
    <property type="match status" value="1"/>
</dbReference>
<dbReference type="Pfam" id="PF04698">
    <property type="entry name" value="Rab_eff_C"/>
    <property type="match status" value="2"/>
</dbReference>
<proteinExistence type="predicted"/>
<feature type="region of interest" description="Disordered" evidence="5">
    <location>
        <begin position="349"/>
        <end position="461"/>
    </location>
</feature>
<dbReference type="InterPro" id="IPR041282">
    <property type="entry name" value="FYVE_2"/>
</dbReference>
<evidence type="ECO:0000256" key="3">
    <source>
        <dbReference type="ARBA" id="ARBA00022833"/>
    </source>
</evidence>
<reference evidence="8" key="1">
    <citation type="submission" date="2025-08" db="UniProtKB">
        <authorList>
            <consortium name="RefSeq"/>
        </authorList>
    </citation>
    <scope>IDENTIFICATION</scope>
    <source>
        <tissue evidence="8">Sperm</tissue>
    </source>
</reference>
<evidence type="ECO:0000259" key="6">
    <source>
        <dbReference type="PROSITE" id="PS50916"/>
    </source>
</evidence>
<dbReference type="AlphaFoldDB" id="A0AAJ7WL80"/>
<dbReference type="InterPro" id="IPR013083">
    <property type="entry name" value="Znf_RING/FYVE/PHD"/>
</dbReference>
<feature type="compositionally biased region" description="Basic and acidic residues" evidence="5">
    <location>
        <begin position="383"/>
        <end position="392"/>
    </location>
</feature>
<organism evidence="7 8">
    <name type="scientific">Petromyzon marinus</name>
    <name type="common">Sea lamprey</name>
    <dbReference type="NCBI Taxonomy" id="7757"/>
    <lineage>
        <taxon>Eukaryota</taxon>
        <taxon>Metazoa</taxon>
        <taxon>Chordata</taxon>
        <taxon>Craniata</taxon>
        <taxon>Vertebrata</taxon>
        <taxon>Cyclostomata</taxon>
        <taxon>Hyperoartia</taxon>
        <taxon>Petromyzontiformes</taxon>
        <taxon>Petromyzontidae</taxon>
        <taxon>Petromyzon</taxon>
    </lineage>
</organism>
<accession>A0AAJ7WL80</accession>
<feature type="domain" description="RabBD" evidence="6">
    <location>
        <begin position="38"/>
        <end position="158"/>
    </location>
</feature>
<feature type="region of interest" description="Disordered" evidence="5">
    <location>
        <begin position="519"/>
        <end position="650"/>
    </location>
</feature>
<sequence>MEGEGGNEGLCAGCEEEPSPPPLPVVPGDAEAVAMEGWLSACGLSQDEAAHIMEVLQRDAHLRQLEDRKIGELKEHLQEKKSMMGLLARQEAFNDKCCILCYSPFLILINSRERCQSCCLYVCRDCSAYNRQAKARLCSVCLKQRLLKARSFEWYYDTVRKRFKQFGSAKVKLWLSQLLQGPQKQEEEEVVVVEGEAVENVENGGYKRIKPDTQMSEEWVIALRMAQDAVQDAVDTAEAEADSLEAQNELQFLKEHRIEVTEELTTTIYQQLMRRHRSSQASAPVEWSRERIGSRRLSVPSTASEQVFNATRTDWYHEAALRRARSDFIVSNWKVMEDGPELIMESEDSAGEHGFSAQHRAAKPRRSSCRLTDGGASGRARTRSREDADGPRRARFGSSDSESGRALAEPPPPPPPWSALSRPLADSAENSERDEFPPEEDTRPRRRRSGQQQQQRPTRSLTASMEAMAAHLGSNERLYTSNQLPLLVKRLIAIEQSLYRLEGRVGSSVALDEDAFNQHKENRGSAQPPFEDDRPDPPMDNGWATARNQQPQQHQRKPFGQQEEDDVEREDEAGHPLYRRFEESTEPLSDFSDDGDEMQGEPRRRNDGDRWRGEWKPAMQVTPGNGRASRHVWRQRNRETSSPYSTDTDLSELENQMASTKAHLEDAESQVSDIENRIAALNIQPRKSGTQST</sequence>
<dbReference type="GO" id="GO:0030864">
    <property type="term" value="C:cortical actin cytoskeleton"/>
    <property type="evidence" value="ECO:0007669"/>
    <property type="project" value="TreeGrafter"/>
</dbReference>
<dbReference type="InterPro" id="IPR011011">
    <property type="entry name" value="Znf_FYVE_PHD"/>
</dbReference>
<evidence type="ECO:0000313" key="7">
    <source>
        <dbReference type="Proteomes" id="UP001318040"/>
    </source>
</evidence>
<dbReference type="GO" id="GO:0006886">
    <property type="term" value="P:intracellular protein transport"/>
    <property type="evidence" value="ECO:0007669"/>
    <property type="project" value="InterPro"/>
</dbReference>
<dbReference type="InterPro" id="IPR006788">
    <property type="entry name" value="Myrip/Melanophilin"/>
</dbReference>
<evidence type="ECO:0000256" key="5">
    <source>
        <dbReference type="SAM" id="MobiDB-lite"/>
    </source>
</evidence>
<feature type="compositionally biased region" description="Basic and acidic residues" evidence="5">
    <location>
        <begin position="430"/>
        <end position="443"/>
    </location>
</feature>
<dbReference type="Proteomes" id="UP001318040">
    <property type="component" value="Chromosome 4"/>
</dbReference>
<dbReference type="Pfam" id="PF02318">
    <property type="entry name" value="FYVE_2"/>
    <property type="match status" value="1"/>
</dbReference>
<evidence type="ECO:0000313" key="8">
    <source>
        <dbReference type="RefSeq" id="XP_032801710.1"/>
    </source>
</evidence>
<dbReference type="KEGG" id="pmrn:116938553"/>
<dbReference type="FunFam" id="3.30.40.10:FF:000018">
    <property type="entry name" value="Synaptotagmin-like 5, isoform CRA_a"/>
    <property type="match status" value="1"/>
</dbReference>
<feature type="compositionally biased region" description="Basic and acidic residues" evidence="5">
    <location>
        <begin position="600"/>
        <end position="615"/>
    </location>
</feature>
<name>A0AAJ7WL80_PETMA</name>
<feature type="region of interest" description="Disordered" evidence="5">
    <location>
        <begin position="1"/>
        <end position="20"/>
    </location>
</feature>
<evidence type="ECO:0000256" key="4">
    <source>
        <dbReference type="SAM" id="Coils"/>
    </source>
</evidence>